<name>A0ABN7AB13_9HEMI</name>
<proteinExistence type="predicted"/>
<evidence type="ECO:0000313" key="2">
    <source>
        <dbReference type="Proteomes" id="UP001307889"/>
    </source>
</evidence>
<keyword evidence="2" id="KW-1185">Reference proteome</keyword>
<gene>
    <name evidence="1" type="ORF">NTJ_02307</name>
</gene>
<organism evidence="1 2">
    <name type="scientific">Nesidiocoris tenuis</name>
    <dbReference type="NCBI Taxonomy" id="355587"/>
    <lineage>
        <taxon>Eukaryota</taxon>
        <taxon>Metazoa</taxon>
        <taxon>Ecdysozoa</taxon>
        <taxon>Arthropoda</taxon>
        <taxon>Hexapoda</taxon>
        <taxon>Insecta</taxon>
        <taxon>Pterygota</taxon>
        <taxon>Neoptera</taxon>
        <taxon>Paraneoptera</taxon>
        <taxon>Hemiptera</taxon>
        <taxon>Heteroptera</taxon>
        <taxon>Panheteroptera</taxon>
        <taxon>Cimicomorpha</taxon>
        <taxon>Miridae</taxon>
        <taxon>Dicyphina</taxon>
        <taxon>Nesidiocoris</taxon>
    </lineage>
</organism>
<evidence type="ECO:0000313" key="1">
    <source>
        <dbReference type="EMBL" id="BES89500.1"/>
    </source>
</evidence>
<dbReference type="Proteomes" id="UP001307889">
    <property type="component" value="Chromosome 1"/>
</dbReference>
<dbReference type="EMBL" id="AP028909">
    <property type="protein sequence ID" value="BES89500.1"/>
    <property type="molecule type" value="Genomic_DNA"/>
</dbReference>
<reference evidence="1 2" key="1">
    <citation type="submission" date="2023-09" db="EMBL/GenBank/DDBJ databases">
        <title>Nesidiocoris tenuis whole genome shotgun sequence.</title>
        <authorList>
            <person name="Shibata T."/>
            <person name="Shimoda M."/>
            <person name="Kobayashi T."/>
            <person name="Uehara T."/>
        </authorList>
    </citation>
    <scope>NUCLEOTIDE SEQUENCE [LARGE SCALE GENOMIC DNA]</scope>
    <source>
        <strain evidence="1 2">Japan</strain>
    </source>
</reference>
<sequence>MTPPRKFQTCGPGTSLFYVAWPFECVHPGNPQSELREKAERESGMAPLAFWKREIDGNLMKRNPWQQC</sequence>
<accession>A0ABN7AB13</accession>
<protein>
    <submittedName>
        <fullName evidence="1">Uncharacterized protein</fullName>
    </submittedName>
</protein>